<dbReference type="InterPro" id="IPR052524">
    <property type="entry name" value="MFS_Cyanate_Porter"/>
</dbReference>
<dbReference type="InterPro" id="IPR036259">
    <property type="entry name" value="MFS_trans_sf"/>
</dbReference>
<feature type="transmembrane region" description="Helical" evidence="2">
    <location>
        <begin position="292"/>
        <end position="309"/>
    </location>
</feature>
<feature type="region of interest" description="Disordered" evidence="1">
    <location>
        <begin position="200"/>
        <end position="226"/>
    </location>
</feature>
<name>A0A4V3CYB2_9MICO</name>
<dbReference type="Gene3D" id="1.20.1250.20">
    <property type="entry name" value="MFS general substrate transporter like domains"/>
    <property type="match status" value="1"/>
</dbReference>
<keyword evidence="2" id="KW-0472">Membrane</keyword>
<reference evidence="3 4" key="1">
    <citation type="submission" date="2019-03" db="EMBL/GenBank/DDBJ databases">
        <title>Genomic analyses of the natural microbiome of Caenorhabditis elegans.</title>
        <authorList>
            <person name="Samuel B."/>
        </authorList>
    </citation>
    <scope>NUCLEOTIDE SEQUENCE [LARGE SCALE GENOMIC DNA]</scope>
    <source>
        <strain evidence="3 4">JUb18</strain>
    </source>
</reference>
<keyword evidence="2" id="KW-1133">Transmembrane helix</keyword>
<feature type="transmembrane region" description="Helical" evidence="2">
    <location>
        <begin position="251"/>
        <end position="272"/>
    </location>
</feature>
<feature type="transmembrane region" description="Helical" evidence="2">
    <location>
        <begin position="169"/>
        <end position="192"/>
    </location>
</feature>
<dbReference type="RefSeq" id="WP_133616465.1">
    <property type="nucleotide sequence ID" value="NZ_SNYA01000003.1"/>
</dbReference>
<sequence length="435" mass="44341">MTKPRSDARPWVLLFVAVCLVAVNMRMTITGVGPLLEQIAADQGVSAAALGWLASVPLIAWAVVSPLAHSLSVRLGLSRTITWSLVALLIGTVWRSLPGGPLHLWLGTALIGAALAIGNVLLPAVIRRDFETRVPLVMGLYTALLGGLGAVSAGYVVPVAALDIGGGALGWRFALLTTGALIPVAIVVWVTATRSRRTVAPSTTGSAHTSAAGSTHTGATGNTHTSAAGNGGAGAAAGSGGVGGRVWLDPIAWWVACYMGLQAALFYIIATWLAPVSTSAGRSPVEAGIDVMLYQIVAIAGSLLLPFVYRGRGKRWVPAVIPVIIAGAFACVVLLPSDPTLWIMLGGLGSGMSLSISLLFMVEKASDYWTAGALSGMAQSVGYLIAAAGPITFGALHEASGGWIVPLALLLAIGAAQVVAGIVLGGTRRVGEART</sequence>
<evidence type="ECO:0000313" key="3">
    <source>
        <dbReference type="EMBL" id="TDP93468.1"/>
    </source>
</evidence>
<feature type="compositionally biased region" description="Low complexity" evidence="1">
    <location>
        <begin position="202"/>
        <end position="226"/>
    </location>
</feature>
<dbReference type="OrthoDB" id="5317164at2"/>
<proteinExistence type="predicted"/>
<feature type="transmembrane region" description="Helical" evidence="2">
    <location>
        <begin position="374"/>
        <end position="397"/>
    </location>
</feature>
<evidence type="ECO:0000256" key="1">
    <source>
        <dbReference type="SAM" id="MobiDB-lite"/>
    </source>
</evidence>
<evidence type="ECO:0000256" key="2">
    <source>
        <dbReference type="SAM" id="Phobius"/>
    </source>
</evidence>
<keyword evidence="2" id="KW-0812">Transmembrane</keyword>
<dbReference type="AlphaFoldDB" id="A0A4V3CYB2"/>
<dbReference type="PANTHER" id="PTHR23523:SF2">
    <property type="entry name" value="2-NITROIMIDAZOLE TRANSPORTER"/>
    <property type="match status" value="1"/>
</dbReference>
<feature type="transmembrane region" description="Helical" evidence="2">
    <location>
        <begin position="341"/>
        <end position="362"/>
    </location>
</feature>
<accession>A0A4V3CYB2</accession>
<dbReference type="GO" id="GO:0022857">
    <property type="term" value="F:transmembrane transporter activity"/>
    <property type="evidence" value="ECO:0007669"/>
    <property type="project" value="InterPro"/>
</dbReference>
<dbReference type="SUPFAM" id="SSF103473">
    <property type="entry name" value="MFS general substrate transporter"/>
    <property type="match status" value="1"/>
</dbReference>
<feature type="transmembrane region" description="Helical" evidence="2">
    <location>
        <begin position="49"/>
        <end position="68"/>
    </location>
</feature>
<comment type="caution">
    <text evidence="3">The sequence shown here is derived from an EMBL/GenBank/DDBJ whole genome shotgun (WGS) entry which is preliminary data.</text>
</comment>
<evidence type="ECO:0000313" key="4">
    <source>
        <dbReference type="Proteomes" id="UP000295601"/>
    </source>
</evidence>
<feature type="transmembrane region" description="Helical" evidence="2">
    <location>
        <begin position="403"/>
        <end position="424"/>
    </location>
</feature>
<dbReference type="InterPro" id="IPR011701">
    <property type="entry name" value="MFS"/>
</dbReference>
<dbReference type="Proteomes" id="UP000295601">
    <property type="component" value="Unassembled WGS sequence"/>
</dbReference>
<protein>
    <submittedName>
        <fullName evidence="3">CP family cyanate transporter-like MFS transporter</fullName>
    </submittedName>
</protein>
<feature type="transmembrane region" description="Helical" evidence="2">
    <location>
        <begin position="316"/>
        <end position="335"/>
    </location>
</feature>
<dbReference type="EMBL" id="SNYA01000003">
    <property type="protein sequence ID" value="TDP93468.1"/>
    <property type="molecule type" value="Genomic_DNA"/>
</dbReference>
<keyword evidence="4" id="KW-1185">Reference proteome</keyword>
<gene>
    <name evidence="3" type="ORF">EDF62_1447</name>
</gene>
<feature type="transmembrane region" description="Helical" evidence="2">
    <location>
        <begin position="12"/>
        <end position="29"/>
    </location>
</feature>
<feature type="transmembrane region" description="Helical" evidence="2">
    <location>
        <begin position="103"/>
        <end position="122"/>
    </location>
</feature>
<organism evidence="3 4">
    <name type="scientific">Leucobacter luti</name>
    <dbReference type="NCBI Taxonomy" id="340320"/>
    <lineage>
        <taxon>Bacteria</taxon>
        <taxon>Bacillati</taxon>
        <taxon>Actinomycetota</taxon>
        <taxon>Actinomycetes</taxon>
        <taxon>Micrococcales</taxon>
        <taxon>Microbacteriaceae</taxon>
        <taxon>Leucobacter</taxon>
    </lineage>
</organism>
<dbReference type="Pfam" id="PF07690">
    <property type="entry name" value="MFS_1"/>
    <property type="match status" value="1"/>
</dbReference>
<dbReference type="PANTHER" id="PTHR23523">
    <property type="match status" value="1"/>
</dbReference>
<feature type="transmembrane region" description="Helical" evidence="2">
    <location>
        <begin position="134"/>
        <end position="157"/>
    </location>
</feature>
<feature type="transmembrane region" description="Helical" evidence="2">
    <location>
        <begin position="80"/>
        <end position="97"/>
    </location>
</feature>